<proteinExistence type="predicted"/>
<gene>
    <name evidence="1" type="ORF">ACFQ4P_00690</name>
</gene>
<evidence type="ECO:0000313" key="2">
    <source>
        <dbReference type="Proteomes" id="UP001597196"/>
    </source>
</evidence>
<organism evidence="1 2">
    <name type="scientific">Lacticaseibacillus mingshuiensis</name>
    <dbReference type="NCBI Taxonomy" id="2799574"/>
    <lineage>
        <taxon>Bacteria</taxon>
        <taxon>Bacillati</taxon>
        <taxon>Bacillota</taxon>
        <taxon>Bacilli</taxon>
        <taxon>Lactobacillales</taxon>
        <taxon>Lactobacillaceae</taxon>
        <taxon>Lacticaseibacillus</taxon>
    </lineage>
</organism>
<dbReference type="EMBL" id="JBHTOC010000001">
    <property type="protein sequence ID" value="MFD1428762.1"/>
    <property type="molecule type" value="Genomic_DNA"/>
</dbReference>
<name>A0ABW4CEP6_9LACO</name>
<dbReference type="RefSeq" id="WP_203636920.1">
    <property type="nucleotide sequence ID" value="NZ_BOLS01000001.1"/>
</dbReference>
<accession>A0ABW4CEP6</accession>
<comment type="caution">
    <text evidence="1">The sequence shown here is derived from an EMBL/GenBank/DDBJ whole genome shotgun (WGS) entry which is preliminary data.</text>
</comment>
<sequence>MQFAVSEIARPNRGISIGVMPSQNLMLSVWGCRVMDNSWSENFTVFVKDVDLL</sequence>
<protein>
    <submittedName>
        <fullName evidence="1">Uncharacterized protein</fullName>
    </submittedName>
</protein>
<evidence type="ECO:0000313" key="1">
    <source>
        <dbReference type="EMBL" id="MFD1428762.1"/>
    </source>
</evidence>
<reference evidence="2" key="1">
    <citation type="journal article" date="2019" name="Int. J. Syst. Evol. Microbiol.">
        <title>The Global Catalogue of Microorganisms (GCM) 10K type strain sequencing project: providing services to taxonomists for standard genome sequencing and annotation.</title>
        <authorList>
            <consortium name="The Broad Institute Genomics Platform"/>
            <consortium name="The Broad Institute Genome Sequencing Center for Infectious Disease"/>
            <person name="Wu L."/>
            <person name="Ma J."/>
        </authorList>
    </citation>
    <scope>NUCLEOTIDE SEQUENCE [LARGE SCALE GENOMIC DNA]</scope>
    <source>
        <strain evidence="2">CCM 8980</strain>
    </source>
</reference>
<keyword evidence="2" id="KW-1185">Reference proteome</keyword>
<dbReference type="Proteomes" id="UP001597196">
    <property type="component" value="Unassembled WGS sequence"/>
</dbReference>